<dbReference type="STRING" id="429701.A0A2G9GQM7"/>
<dbReference type="GO" id="GO:0061817">
    <property type="term" value="P:endoplasmic reticulum-plasma membrane tethering"/>
    <property type="evidence" value="ECO:0007669"/>
    <property type="project" value="TreeGrafter"/>
</dbReference>
<feature type="transmembrane region" description="Helical" evidence="2">
    <location>
        <begin position="127"/>
        <end position="146"/>
    </location>
</feature>
<dbReference type="InterPro" id="IPR008962">
    <property type="entry name" value="PapD-like_sf"/>
</dbReference>
<dbReference type="GO" id="GO:0090158">
    <property type="term" value="P:endoplasmic reticulum membrane organization"/>
    <property type="evidence" value="ECO:0007669"/>
    <property type="project" value="TreeGrafter"/>
</dbReference>
<dbReference type="InterPro" id="IPR016763">
    <property type="entry name" value="VAP"/>
</dbReference>
<evidence type="ECO:0000256" key="2">
    <source>
        <dbReference type="SAM" id="Phobius"/>
    </source>
</evidence>
<feature type="compositionally biased region" description="Polar residues" evidence="1">
    <location>
        <begin position="80"/>
        <end position="109"/>
    </location>
</feature>
<proteinExistence type="predicted"/>
<evidence type="ECO:0000256" key="1">
    <source>
        <dbReference type="SAM" id="MobiDB-lite"/>
    </source>
</evidence>
<dbReference type="OrthoDB" id="894146at2759"/>
<comment type="caution">
    <text evidence="3">The sequence shown here is derived from an EMBL/GenBank/DDBJ whole genome shotgun (WGS) entry which is preliminary data.</text>
</comment>
<accession>A0A2G9GQM7</accession>
<dbReference type="PANTHER" id="PTHR10809">
    <property type="entry name" value="VESICLE-ASSOCIATED MEMBRANE PROTEIN-ASSOCIATED PROTEIN"/>
    <property type="match status" value="1"/>
</dbReference>
<dbReference type="SUPFAM" id="SSF49354">
    <property type="entry name" value="PapD-like"/>
    <property type="match status" value="1"/>
</dbReference>
<dbReference type="GO" id="GO:0005789">
    <property type="term" value="C:endoplasmic reticulum membrane"/>
    <property type="evidence" value="ECO:0007669"/>
    <property type="project" value="InterPro"/>
</dbReference>
<evidence type="ECO:0000313" key="3">
    <source>
        <dbReference type="EMBL" id="PIN07583.1"/>
    </source>
</evidence>
<dbReference type="GO" id="GO:0005886">
    <property type="term" value="C:plasma membrane"/>
    <property type="evidence" value="ECO:0007669"/>
    <property type="project" value="TreeGrafter"/>
</dbReference>
<keyword evidence="2" id="KW-0812">Transmembrane</keyword>
<feature type="region of interest" description="Disordered" evidence="1">
    <location>
        <begin position="80"/>
        <end position="116"/>
    </location>
</feature>
<dbReference type="PANTHER" id="PTHR10809:SF160">
    <property type="entry name" value="VESICLE-ASSOCIATED PROTEIN 1-3"/>
    <property type="match status" value="1"/>
</dbReference>
<organism evidence="3 4">
    <name type="scientific">Handroanthus impetiginosus</name>
    <dbReference type="NCBI Taxonomy" id="429701"/>
    <lineage>
        <taxon>Eukaryota</taxon>
        <taxon>Viridiplantae</taxon>
        <taxon>Streptophyta</taxon>
        <taxon>Embryophyta</taxon>
        <taxon>Tracheophyta</taxon>
        <taxon>Spermatophyta</taxon>
        <taxon>Magnoliopsida</taxon>
        <taxon>eudicotyledons</taxon>
        <taxon>Gunneridae</taxon>
        <taxon>Pentapetalae</taxon>
        <taxon>asterids</taxon>
        <taxon>lamiids</taxon>
        <taxon>Lamiales</taxon>
        <taxon>Bignoniaceae</taxon>
        <taxon>Crescentiina</taxon>
        <taxon>Tabebuia alliance</taxon>
        <taxon>Handroanthus</taxon>
    </lineage>
</organism>
<reference evidence="4" key="1">
    <citation type="journal article" date="2018" name="Gigascience">
        <title>Genome assembly of the Pink Ipe (Handroanthus impetiginosus, Bignoniaceae), a highly valued, ecologically keystone Neotropical timber forest tree.</title>
        <authorList>
            <person name="Silva-Junior O.B."/>
            <person name="Grattapaglia D."/>
            <person name="Novaes E."/>
            <person name="Collevatti R.G."/>
        </authorList>
    </citation>
    <scope>NUCLEOTIDE SEQUENCE [LARGE SCALE GENOMIC DNA]</scope>
    <source>
        <strain evidence="4">cv. UFG-1</strain>
    </source>
</reference>
<evidence type="ECO:0008006" key="5">
    <source>
        <dbReference type="Google" id="ProtNLM"/>
    </source>
</evidence>
<evidence type="ECO:0000313" key="4">
    <source>
        <dbReference type="Proteomes" id="UP000231279"/>
    </source>
</evidence>
<keyword evidence="4" id="KW-1185">Reference proteome</keyword>
<name>A0A2G9GQM7_9LAMI</name>
<dbReference type="AlphaFoldDB" id="A0A2G9GQM7"/>
<gene>
    <name evidence="3" type="ORF">CDL12_19848</name>
</gene>
<dbReference type="Proteomes" id="UP000231279">
    <property type="component" value="Unassembled WGS sequence"/>
</dbReference>
<protein>
    <recommendedName>
        <fullName evidence="5">MSP domain-containing protein</fullName>
    </recommendedName>
</protein>
<dbReference type="EMBL" id="NKXS01004053">
    <property type="protein sequence ID" value="PIN07583.1"/>
    <property type="molecule type" value="Genomic_DNA"/>
</dbReference>
<keyword evidence="2" id="KW-0472">Membrane</keyword>
<sequence>MKFNNNKSVLMKWTTVALSCEVRMQRQTKILVDKECKHKFLIQGIVGSPRATKELTPKMFDEPGCFVEEFELRVVFTFPSSPQSSTNEKSEAGTSSNASTLPNINSNDRGSGVTRGLDRNESNVGPLFMKGITIGLLGLIFGYIMVKMPPLIWMKMLPLIWYSLIAKI</sequence>
<keyword evidence="2" id="KW-1133">Transmembrane helix</keyword>